<gene>
    <name evidence="2" type="ORF">BJ508DRAFT_24631</name>
</gene>
<dbReference type="EMBL" id="ML119772">
    <property type="protein sequence ID" value="RPA75081.1"/>
    <property type="molecule type" value="Genomic_DNA"/>
</dbReference>
<sequence length="313" mass="36495">MDILKKVRSRCEKLPGQIRTKLRDRKSEGSISSSGGDTQERFPRSDLELWLEKVTHTSWYGDRPRGESQLLPIKLQRALKKHSRSFKVEDEELYSDPFKLYSYPRTWYTYSGLEKGIPGPLLSAPEDFAFAYVTIIFPYFTQPISILNHYRFSHTTSGDHDTTLRLHRRPRNDTELDGSYTTVVGHSNWLNLVVIPLLSYDFRLRYENGLLRPAQIRLVEIWLRSSIVEQKRLVKAGVEGEKIWRRIRHMGSGLQQFFLRVRSERIEVLLLQYIAESGCDMNVYYGIQAAQEVYDEEIVLRTRALAEEDSDSA</sequence>
<name>A0A3N4HST7_ASCIM</name>
<proteinExistence type="predicted"/>
<keyword evidence="3" id="KW-1185">Reference proteome</keyword>
<feature type="region of interest" description="Disordered" evidence="1">
    <location>
        <begin position="22"/>
        <end position="41"/>
    </location>
</feature>
<dbReference type="AlphaFoldDB" id="A0A3N4HST7"/>
<organism evidence="2 3">
    <name type="scientific">Ascobolus immersus RN42</name>
    <dbReference type="NCBI Taxonomy" id="1160509"/>
    <lineage>
        <taxon>Eukaryota</taxon>
        <taxon>Fungi</taxon>
        <taxon>Dikarya</taxon>
        <taxon>Ascomycota</taxon>
        <taxon>Pezizomycotina</taxon>
        <taxon>Pezizomycetes</taxon>
        <taxon>Pezizales</taxon>
        <taxon>Ascobolaceae</taxon>
        <taxon>Ascobolus</taxon>
    </lineage>
</organism>
<protein>
    <submittedName>
        <fullName evidence="2">Uncharacterized protein</fullName>
    </submittedName>
</protein>
<evidence type="ECO:0000256" key="1">
    <source>
        <dbReference type="SAM" id="MobiDB-lite"/>
    </source>
</evidence>
<dbReference type="Proteomes" id="UP000275078">
    <property type="component" value="Unassembled WGS sequence"/>
</dbReference>
<evidence type="ECO:0000313" key="3">
    <source>
        <dbReference type="Proteomes" id="UP000275078"/>
    </source>
</evidence>
<reference evidence="2 3" key="1">
    <citation type="journal article" date="2018" name="Nat. Ecol. Evol.">
        <title>Pezizomycetes genomes reveal the molecular basis of ectomycorrhizal truffle lifestyle.</title>
        <authorList>
            <person name="Murat C."/>
            <person name="Payen T."/>
            <person name="Noel B."/>
            <person name="Kuo A."/>
            <person name="Morin E."/>
            <person name="Chen J."/>
            <person name="Kohler A."/>
            <person name="Krizsan K."/>
            <person name="Balestrini R."/>
            <person name="Da Silva C."/>
            <person name="Montanini B."/>
            <person name="Hainaut M."/>
            <person name="Levati E."/>
            <person name="Barry K.W."/>
            <person name="Belfiori B."/>
            <person name="Cichocki N."/>
            <person name="Clum A."/>
            <person name="Dockter R.B."/>
            <person name="Fauchery L."/>
            <person name="Guy J."/>
            <person name="Iotti M."/>
            <person name="Le Tacon F."/>
            <person name="Lindquist E.A."/>
            <person name="Lipzen A."/>
            <person name="Malagnac F."/>
            <person name="Mello A."/>
            <person name="Molinier V."/>
            <person name="Miyauchi S."/>
            <person name="Poulain J."/>
            <person name="Riccioni C."/>
            <person name="Rubini A."/>
            <person name="Sitrit Y."/>
            <person name="Splivallo R."/>
            <person name="Traeger S."/>
            <person name="Wang M."/>
            <person name="Zifcakova L."/>
            <person name="Wipf D."/>
            <person name="Zambonelli A."/>
            <person name="Paolocci F."/>
            <person name="Nowrousian M."/>
            <person name="Ottonello S."/>
            <person name="Baldrian P."/>
            <person name="Spatafora J.W."/>
            <person name="Henrissat B."/>
            <person name="Nagy L.G."/>
            <person name="Aury J.M."/>
            <person name="Wincker P."/>
            <person name="Grigoriev I.V."/>
            <person name="Bonfante P."/>
            <person name="Martin F.M."/>
        </authorList>
    </citation>
    <scope>NUCLEOTIDE SEQUENCE [LARGE SCALE GENOMIC DNA]</scope>
    <source>
        <strain evidence="2 3">RN42</strain>
    </source>
</reference>
<accession>A0A3N4HST7</accession>
<evidence type="ECO:0000313" key="2">
    <source>
        <dbReference type="EMBL" id="RPA75081.1"/>
    </source>
</evidence>